<feature type="region of interest" description="Disordered" evidence="9">
    <location>
        <begin position="1"/>
        <end position="52"/>
    </location>
</feature>
<gene>
    <name evidence="11" type="primary">flgM</name>
    <name evidence="11" type="ORF">LZG35_15000</name>
</gene>
<dbReference type="GeneID" id="94687809"/>
<keyword evidence="4" id="KW-1005">Bacterial flagellum biogenesis</keyword>
<evidence type="ECO:0000256" key="7">
    <source>
        <dbReference type="ARBA" id="ARBA00024739"/>
    </source>
</evidence>
<dbReference type="KEGG" id="axe:P40_16155"/>
<dbReference type="InterPro" id="IPR031316">
    <property type="entry name" value="FlgM_C"/>
</dbReference>
<feature type="domain" description="Anti-sigma-28 factor FlgM C-terminal" evidence="10">
    <location>
        <begin position="47"/>
        <end position="81"/>
    </location>
</feature>
<evidence type="ECO:0000256" key="3">
    <source>
        <dbReference type="ARBA" id="ARBA00022491"/>
    </source>
</evidence>
<dbReference type="EMBL" id="JAJVKT010000019">
    <property type="protein sequence ID" value="MCE7509943.1"/>
    <property type="molecule type" value="Genomic_DNA"/>
</dbReference>
<evidence type="ECO:0000256" key="1">
    <source>
        <dbReference type="ARBA" id="ARBA00005322"/>
    </source>
</evidence>
<dbReference type="InterPro" id="IPR035890">
    <property type="entry name" value="Anti-sigma-28_factor_FlgM_sf"/>
</dbReference>
<dbReference type="AlphaFoldDB" id="A0A9Q3W6A2"/>
<reference evidence="11" key="1">
    <citation type="submission" date="2022-01" db="EMBL/GenBank/DDBJ databases">
        <authorList>
            <person name="Karlyshev A.V."/>
            <person name="Jaspars M."/>
        </authorList>
    </citation>
    <scope>NUCLEOTIDE SEQUENCE</scope>
    <source>
        <strain evidence="11">AGSA3-2</strain>
    </source>
</reference>
<keyword evidence="5" id="KW-0805">Transcription regulation</keyword>
<dbReference type="Proteomes" id="UP001107961">
    <property type="component" value="Unassembled WGS sequence"/>
</dbReference>
<dbReference type="SUPFAM" id="SSF101498">
    <property type="entry name" value="Anti-sigma factor FlgM"/>
    <property type="match status" value="1"/>
</dbReference>
<keyword evidence="12" id="KW-1185">Reference proteome</keyword>
<keyword evidence="11" id="KW-0282">Flagellum</keyword>
<evidence type="ECO:0000313" key="12">
    <source>
        <dbReference type="Proteomes" id="UP001107961"/>
    </source>
</evidence>
<dbReference type="RefSeq" id="WP_022995675.1">
    <property type="nucleotide sequence ID" value="NZ_CBDDTQ010000006.1"/>
</dbReference>
<evidence type="ECO:0000259" key="10">
    <source>
        <dbReference type="Pfam" id="PF04316"/>
    </source>
</evidence>
<proteinExistence type="inferred from homology"/>
<evidence type="ECO:0000256" key="5">
    <source>
        <dbReference type="ARBA" id="ARBA00023015"/>
    </source>
</evidence>
<keyword evidence="6" id="KW-0804">Transcription</keyword>
<sequence length="94" mass="10417">MKIDHPHPVSANRPVPEKAAERSVERSASESAQTSPAAVTHLHRDRSDGDIDTARVAEIRQAISEGRLEIRADRIADGLIERVREELETRSDPS</sequence>
<keyword evidence="11" id="KW-0966">Cell projection</keyword>
<keyword evidence="11" id="KW-0969">Cilium</keyword>
<evidence type="ECO:0000256" key="6">
    <source>
        <dbReference type="ARBA" id="ARBA00023163"/>
    </source>
</evidence>
<dbReference type="Pfam" id="PF04316">
    <property type="entry name" value="FlgM"/>
    <property type="match status" value="1"/>
</dbReference>
<dbReference type="GO" id="GO:0044781">
    <property type="term" value="P:bacterial-type flagellum organization"/>
    <property type="evidence" value="ECO:0007669"/>
    <property type="project" value="UniProtKB-KW"/>
</dbReference>
<dbReference type="NCBIfam" id="TIGR03824">
    <property type="entry name" value="FlgM_jcvi"/>
    <property type="match status" value="1"/>
</dbReference>
<feature type="compositionally biased region" description="Basic and acidic residues" evidence="9">
    <location>
        <begin position="15"/>
        <end position="28"/>
    </location>
</feature>
<evidence type="ECO:0000256" key="4">
    <source>
        <dbReference type="ARBA" id="ARBA00022795"/>
    </source>
</evidence>
<evidence type="ECO:0000256" key="8">
    <source>
        <dbReference type="ARBA" id="ARBA00030117"/>
    </source>
</evidence>
<accession>A0A9Q3W6A2</accession>
<comment type="similarity">
    <text evidence="1">Belongs to the FlgM family.</text>
</comment>
<dbReference type="GO" id="GO:0045892">
    <property type="term" value="P:negative regulation of DNA-templated transcription"/>
    <property type="evidence" value="ECO:0007669"/>
    <property type="project" value="InterPro"/>
</dbReference>
<dbReference type="InterPro" id="IPR007412">
    <property type="entry name" value="FlgM"/>
</dbReference>
<comment type="caution">
    <text evidence="11">The sequence shown here is derived from an EMBL/GenBank/DDBJ whole genome shotgun (WGS) entry which is preliminary data.</text>
</comment>
<evidence type="ECO:0000313" key="11">
    <source>
        <dbReference type="EMBL" id="MCE7509943.1"/>
    </source>
</evidence>
<evidence type="ECO:0000256" key="2">
    <source>
        <dbReference type="ARBA" id="ARBA00017823"/>
    </source>
</evidence>
<protein>
    <recommendedName>
        <fullName evidence="2">Negative regulator of flagellin synthesis</fullName>
    </recommendedName>
    <alternativeName>
        <fullName evidence="8">Anti-sigma-28 factor</fullName>
    </alternativeName>
</protein>
<organism evidence="11 12">
    <name type="scientific">Alloalcanivorax xenomutans</name>
    <dbReference type="NCBI Taxonomy" id="1094342"/>
    <lineage>
        <taxon>Bacteria</taxon>
        <taxon>Pseudomonadati</taxon>
        <taxon>Pseudomonadota</taxon>
        <taxon>Gammaproteobacteria</taxon>
        <taxon>Oceanospirillales</taxon>
        <taxon>Alcanivoracaceae</taxon>
        <taxon>Alloalcanivorax</taxon>
    </lineage>
</organism>
<keyword evidence="3" id="KW-0678">Repressor</keyword>
<evidence type="ECO:0000256" key="9">
    <source>
        <dbReference type="SAM" id="MobiDB-lite"/>
    </source>
</evidence>
<name>A0A9Q3W6A2_9GAMM</name>
<comment type="function">
    <text evidence="7">Responsible for the coupling of flagellin expression to flagellar assembly by preventing expression of the flagellin genes when a component of the middle class of proteins is defective. It negatively regulates flagellar genes by inhibiting the activity of FliA by directly binding to FliA.</text>
</comment>